<keyword evidence="7" id="KW-0472">Membrane</keyword>
<evidence type="ECO:0000256" key="4">
    <source>
        <dbReference type="ARBA" id="ARBA00022679"/>
    </source>
</evidence>
<evidence type="ECO:0000256" key="7">
    <source>
        <dbReference type="SAM" id="Phobius"/>
    </source>
</evidence>
<keyword evidence="7" id="KW-1133">Transmembrane helix</keyword>
<evidence type="ECO:0000256" key="5">
    <source>
        <dbReference type="ARBA" id="ARBA00022777"/>
    </source>
</evidence>
<dbReference type="Gene3D" id="1.10.287.130">
    <property type="match status" value="1"/>
</dbReference>
<evidence type="ECO:0000256" key="6">
    <source>
        <dbReference type="SAM" id="Coils"/>
    </source>
</evidence>
<dbReference type="PANTHER" id="PTHR42878">
    <property type="entry name" value="TWO-COMPONENT HISTIDINE KINASE"/>
    <property type="match status" value="1"/>
</dbReference>
<evidence type="ECO:0000313" key="10">
    <source>
        <dbReference type="Proteomes" id="UP001168528"/>
    </source>
</evidence>
<dbReference type="InterPro" id="IPR005467">
    <property type="entry name" value="His_kinase_dom"/>
</dbReference>
<organism evidence="9 10">
    <name type="scientific">Rhodocytophaga aerolata</name>
    <dbReference type="NCBI Taxonomy" id="455078"/>
    <lineage>
        <taxon>Bacteria</taxon>
        <taxon>Pseudomonadati</taxon>
        <taxon>Bacteroidota</taxon>
        <taxon>Cytophagia</taxon>
        <taxon>Cytophagales</taxon>
        <taxon>Rhodocytophagaceae</taxon>
        <taxon>Rhodocytophaga</taxon>
    </lineage>
</organism>
<keyword evidence="10" id="KW-1185">Reference proteome</keyword>
<accession>A0ABT8R788</accession>
<keyword evidence="6" id="KW-0175">Coiled coil</keyword>
<evidence type="ECO:0000256" key="2">
    <source>
        <dbReference type="ARBA" id="ARBA00012438"/>
    </source>
</evidence>
<gene>
    <name evidence="9" type="ORF">Q0590_10195</name>
</gene>
<dbReference type="InterPro" id="IPR036097">
    <property type="entry name" value="HisK_dim/P_sf"/>
</dbReference>
<evidence type="ECO:0000256" key="3">
    <source>
        <dbReference type="ARBA" id="ARBA00022553"/>
    </source>
</evidence>
<dbReference type="Pfam" id="PF05227">
    <property type="entry name" value="CHASE3"/>
    <property type="match status" value="1"/>
</dbReference>
<dbReference type="Proteomes" id="UP001168528">
    <property type="component" value="Unassembled WGS sequence"/>
</dbReference>
<keyword evidence="7" id="KW-0812">Transmembrane</keyword>
<evidence type="ECO:0000259" key="8">
    <source>
        <dbReference type="PROSITE" id="PS50109"/>
    </source>
</evidence>
<dbReference type="SMART" id="SM00387">
    <property type="entry name" value="HATPase_c"/>
    <property type="match status" value="1"/>
</dbReference>
<dbReference type="InterPro" id="IPR004358">
    <property type="entry name" value="Sig_transdc_His_kin-like_C"/>
</dbReference>
<dbReference type="InterPro" id="IPR003661">
    <property type="entry name" value="HisK_dim/P_dom"/>
</dbReference>
<keyword evidence="5" id="KW-0418">Kinase</keyword>
<dbReference type="InterPro" id="IPR050351">
    <property type="entry name" value="BphY/WalK/GraS-like"/>
</dbReference>
<dbReference type="SMART" id="SM00388">
    <property type="entry name" value="HisKA"/>
    <property type="match status" value="1"/>
</dbReference>
<dbReference type="InterPro" id="IPR003594">
    <property type="entry name" value="HATPase_dom"/>
</dbReference>
<protein>
    <recommendedName>
        <fullName evidence="2">histidine kinase</fullName>
        <ecNumber evidence="2">2.7.13.3</ecNumber>
    </recommendedName>
</protein>
<dbReference type="Gene3D" id="3.30.565.10">
    <property type="entry name" value="Histidine kinase-like ATPase, C-terminal domain"/>
    <property type="match status" value="1"/>
</dbReference>
<dbReference type="SUPFAM" id="SSF55874">
    <property type="entry name" value="ATPase domain of HSP90 chaperone/DNA topoisomerase II/histidine kinase"/>
    <property type="match status" value="1"/>
</dbReference>
<evidence type="ECO:0000256" key="1">
    <source>
        <dbReference type="ARBA" id="ARBA00000085"/>
    </source>
</evidence>
<dbReference type="PANTHER" id="PTHR42878:SF15">
    <property type="entry name" value="BACTERIOPHYTOCHROME"/>
    <property type="match status" value="1"/>
</dbReference>
<dbReference type="PROSITE" id="PS50109">
    <property type="entry name" value="HIS_KIN"/>
    <property type="match status" value="1"/>
</dbReference>
<name>A0ABT8R788_9BACT</name>
<dbReference type="SUPFAM" id="SSF47384">
    <property type="entry name" value="Homodimeric domain of signal transducing histidine kinase"/>
    <property type="match status" value="1"/>
</dbReference>
<evidence type="ECO:0000313" key="9">
    <source>
        <dbReference type="EMBL" id="MDO1446622.1"/>
    </source>
</evidence>
<feature type="domain" description="Histidine kinase" evidence="8">
    <location>
        <begin position="280"/>
        <end position="493"/>
    </location>
</feature>
<dbReference type="EC" id="2.7.13.3" evidence="2"/>
<dbReference type="EMBL" id="JAUKPO010000004">
    <property type="protein sequence ID" value="MDO1446622.1"/>
    <property type="molecule type" value="Genomic_DNA"/>
</dbReference>
<dbReference type="CDD" id="cd00082">
    <property type="entry name" value="HisKA"/>
    <property type="match status" value="1"/>
</dbReference>
<comment type="catalytic activity">
    <reaction evidence="1">
        <text>ATP + protein L-histidine = ADP + protein N-phospho-L-histidine.</text>
        <dbReference type="EC" id="2.7.13.3"/>
    </reaction>
</comment>
<dbReference type="RefSeq" id="WP_302037421.1">
    <property type="nucleotide sequence ID" value="NZ_JAUKPO010000004.1"/>
</dbReference>
<keyword evidence="3" id="KW-0597">Phosphoprotein</keyword>
<dbReference type="CDD" id="cd19410">
    <property type="entry name" value="HK9-like_sensor"/>
    <property type="match status" value="1"/>
</dbReference>
<dbReference type="Pfam" id="PF00512">
    <property type="entry name" value="HisKA"/>
    <property type="match status" value="1"/>
</dbReference>
<dbReference type="PRINTS" id="PR00344">
    <property type="entry name" value="BCTRLSENSOR"/>
</dbReference>
<proteinExistence type="predicted"/>
<feature type="transmembrane region" description="Helical" evidence="7">
    <location>
        <begin position="7"/>
        <end position="28"/>
    </location>
</feature>
<keyword evidence="4" id="KW-0808">Transferase</keyword>
<feature type="coiled-coil region" evidence="6">
    <location>
        <begin position="211"/>
        <end position="273"/>
    </location>
</feature>
<dbReference type="Pfam" id="PF02518">
    <property type="entry name" value="HATPase_c"/>
    <property type="match status" value="1"/>
</dbReference>
<comment type="caution">
    <text evidence="9">The sequence shown here is derived from an EMBL/GenBank/DDBJ whole genome shotgun (WGS) entry which is preliminary data.</text>
</comment>
<reference evidence="9" key="1">
    <citation type="submission" date="2023-07" db="EMBL/GenBank/DDBJ databases">
        <title>The genome sequence of Rhodocytophaga aerolata KACC 12507.</title>
        <authorList>
            <person name="Zhang X."/>
        </authorList>
    </citation>
    <scope>NUCLEOTIDE SEQUENCE</scope>
    <source>
        <strain evidence="9">KACC 12507</strain>
    </source>
</reference>
<feature type="transmembrane region" description="Helical" evidence="7">
    <location>
        <begin position="184"/>
        <end position="204"/>
    </location>
</feature>
<sequence>MKNRLKTSIYLGISVAFLLIAVISFFYYKSTNDFIQSSRQVQQSTLRSRQLERVLSLLKDAETGQRGYIITQQESFLEPYLSATAHLHTQTLLLKQLTANLVFYQDRVPLLDSLISQQISVLNGHVTLVKQGHIQQATARVASGKAKKLLDAIRANVGEMQAYEEGMMLKLQEEADRDVLTNYWVNYIGIILTVSIFAIGFRIITGDLSLREKLEKALNTKNEELKGLNEELEALNEELKAALEEANASNEKIKEYSGLLEEKNHTLEFLNKELEAFSYTVSHDLQSPLHTISGFAGLLSQTPALTADQEASRQLEVIERSAARMDGLINDLLRFSRVGKTALQKANFNMLVLVEQVLADLKERTALEPIQFTISQLPQVMADKKLLYQVWINLLSNAIKFSAKVAIPFIEIGCYETASFYTFWIKDNGVGFHTKQEDPFGVFKRLHRKEDYPGSGIGLAIVQRIIERHGGETWAHSSPGNGATFYFTLPRPEET</sequence>
<dbReference type="InterPro" id="IPR036890">
    <property type="entry name" value="HATPase_C_sf"/>
</dbReference>
<dbReference type="InterPro" id="IPR007891">
    <property type="entry name" value="CHASE3"/>
</dbReference>